<keyword evidence="4" id="KW-1185">Reference proteome</keyword>
<dbReference type="OrthoDB" id="10252009at2759"/>
<dbReference type="STRING" id="461836.A0A0L0DIA7"/>
<sequence>MASEKLHREVVWNTAQSVDEAAGGRVLVSGETVAMDKELMEELGVSHVLRVGSFLDAHFADDFVYSEPIEVLDMPDVPIINHFDYGVSFVADALASDPTARVLVHCQHGQSRSVTLLAAFLMTKHGMEVEAALAAITRARPVAEPNEGFVLQLKLYAALGCTTDHPVGSPGAALLDVFYAGQGEFAYVPQWKRYT</sequence>
<reference evidence="3 4" key="1">
    <citation type="submission" date="2010-05" db="EMBL/GenBank/DDBJ databases">
        <title>The Genome Sequence of Thecamonas trahens ATCC 50062.</title>
        <authorList>
            <consortium name="The Broad Institute Genome Sequencing Platform"/>
            <person name="Russ C."/>
            <person name="Cuomo C."/>
            <person name="Shea T."/>
            <person name="Young S.K."/>
            <person name="Zeng Q."/>
            <person name="Koehrsen M."/>
            <person name="Haas B."/>
            <person name="Borodovsky M."/>
            <person name="Guigo R."/>
            <person name="Alvarado L."/>
            <person name="Berlin A."/>
            <person name="Bochicchio J."/>
            <person name="Borenstein D."/>
            <person name="Chapman S."/>
            <person name="Chen Z."/>
            <person name="Freedman E."/>
            <person name="Gellesch M."/>
            <person name="Goldberg J."/>
            <person name="Griggs A."/>
            <person name="Gujja S."/>
            <person name="Heilman E."/>
            <person name="Heiman D."/>
            <person name="Hepburn T."/>
            <person name="Howarth C."/>
            <person name="Jen D."/>
            <person name="Larson L."/>
            <person name="Mehta T."/>
            <person name="Park D."/>
            <person name="Pearson M."/>
            <person name="Roberts A."/>
            <person name="Saif S."/>
            <person name="Shenoy N."/>
            <person name="Sisk P."/>
            <person name="Stolte C."/>
            <person name="Sykes S."/>
            <person name="Thomson T."/>
            <person name="Walk T."/>
            <person name="White J."/>
            <person name="Yandava C."/>
            <person name="Burger G."/>
            <person name="Gray M.W."/>
            <person name="Holland P.W.H."/>
            <person name="King N."/>
            <person name="Lang F.B.F."/>
            <person name="Roger A.J."/>
            <person name="Ruiz-Trillo I."/>
            <person name="Lander E."/>
            <person name="Nusbaum C."/>
        </authorList>
    </citation>
    <scope>NUCLEOTIDE SEQUENCE [LARGE SCALE GENOMIC DNA]</scope>
    <source>
        <strain evidence="3 4">ATCC 50062</strain>
    </source>
</reference>
<dbReference type="PROSITE" id="PS50054">
    <property type="entry name" value="TYR_PHOSPHATASE_DUAL"/>
    <property type="match status" value="1"/>
</dbReference>
<dbReference type="GO" id="GO:0005737">
    <property type="term" value="C:cytoplasm"/>
    <property type="evidence" value="ECO:0007669"/>
    <property type="project" value="TreeGrafter"/>
</dbReference>
<dbReference type="CDD" id="cd14498">
    <property type="entry name" value="DSP"/>
    <property type="match status" value="1"/>
</dbReference>
<evidence type="ECO:0000259" key="1">
    <source>
        <dbReference type="PROSITE" id="PS50054"/>
    </source>
</evidence>
<gene>
    <name evidence="3" type="ORF">AMSG_00896</name>
</gene>
<evidence type="ECO:0000313" key="4">
    <source>
        <dbReference type="Proteomes" id="UP000054408"/>
    </source>
</evidence>
<dbReference type="GO" id="GO:0008579">
    <property type="term" value="F:JUN kinase phosphatase activity"/>
    <property type="evidence" value="ECO:0007669"/>
    <property type="project" value="TreeGrafter"/>
</dbReference>
<dbReference type="PANTHER" id="PTHR46377">
    <property type="entry name" value="DUAL SPECIFICITY PROTEIN PHOSPHATASE 19"/>
    <property type="match status" value="1"/>
</dbReference>
<dbReference type="eggNOG" id="KOG1716">
    <property type="taxonomic scope" value="Eukaryota"/>
</dbReference>
<dbReference type="Proteomes" id="UP000054408">
    <property type="component" value="Unassembled WGS sequence"/>
</dbReference>
<dbReference type="Pfam" id="PF00782">
    <property type="entry name" value="DSPc"/>
    <property type="match status" value="1"/>
</dbReference>
<accession>A0A0L0DIA7</accession>
<dbReference type="InterPro" id="IPR029021">
    <property type="entry name" value="Prot-tyrosine_phosphatase-like"/>
</dbReference>
<evidence type="ECO:0000313" key="3">
    <source>
        <dbReference type="EMBL" id="KNC52069.1"/>
    </source>
</evidence>
<feature type="domain" description="Tyrosine-protein phosphatase" evidence="1">
    <location>
        <begin position="16"/>
        <end position="162"/>
    </location>
</feature>
<dbReference type="SUPFAM" id="SSF52799">
    <property type="entry name" value="(Phosphotyrosine protein) phosphatases II"/>
    <property type="match status" value="1"/>
</dbReference>
<dbReference type="PROSITE" id="PS50056">
    <property type="entry name" value="TYR_PHOSPHATASE_2"/>
    <property type="match status" value="1"/>
</dbReference>
<protein>
    <submittedName>
        <fullName evidence="3">Dual specificity protein phosphatase 9</fullName>
    </submittedName>
</protein>
<organism evidence="3 4">
    <name type="scientific">Thecamonas trahens ATCC 50062</name>
    <dbReference type="NCBI Taxonomy" id="461836"/>
    <lineage>
        <taxon>Eukaryota</taxon>
        <taxon>Apusozoa</taxon>
        <taxon>Apusomonadida</taxon>
        <taxon>Apusomonadidae</taxon>
        <taxon>Thecamonas</taxon>
    </lineage>
</organism>
<dbReference type="GeneID" id="25560672"/>
<name>A0A0L0DIA7_THETB</name>
<dbReference type="RefSeq" id="XP_013762074.1">
    <property type="nucleotide sequence ID" value="XM_013906620.1"/>
</dbReference>
<dbReference type="InterPro" id="IPR020422">
    <property type="entry name" value="TYR_PHOSPHATASE_DUAL_dom"/>
</dbReference>
<dbReference type="SMART" id="SM00195">
    <property type="entry name" value="DSPc"/>
    <property type="match status" value="1"/>
</dbReference>
<feature type="domain" description="Tyrosine specific protein phosphatases" evidence="2">
    <location>
        <begin position="81"/>
        <end position="141"/>
    </location>
</feature>
<dbReference type="AlphaFoldDB" id="A0A0L0DIA7"/>
<dbReference type="Gene3D" id="3.90.190.10">
    <property type="entry name" value="Protein tyrosine phosphatase superfamily"/>
    <property type="match status" value="1"/>
</dbReference>
<evidence type="ECO:0000259" key="2">
    <source>
        <dbReference type="PROSITE" id="PS50056"/>
    </source>
</evidence>
<dbReference type="InterPro" id="IPR000340">
    <property type="entry name" value="Dual-sp_phosphatase_cat-dom"/>
</dbReference>
<dbReference type="OMA" id="RCANPRG"/>
<proteinExistence type="predicted"/>
<dbReference type="InterPro" id="IPR000387">
    <property type="entry name" value="Tyr_Pase_dom"/>
</dbReference>
<dbReference type="EMBL" id="GL349436">
    <property type="protein sequence ID" value="KNC52069.1"/>
    <property type="molecule type" value="Genomic_DNA"/>
</dbReference>
<dbReference type="PANTHER" id="PTHR46377:SF5">
    <property type="entry name" value="DUAL SPECIFICITY PHOSPHATASE"/>
    <property type="match status" value="1"/>
</dbReference>